<evidence type="ECO:0000256" key="1">
    <source>
        <dbReference type="ARBA" id="ARBA00004141"/>
    </source>
</evidence>
<dbReference type="Pfam" id="PF08510">
    <property type="entry name" value="PIG-P"/>
    <property type="match status" value="1"/>
</dbReference>
<reference evidence="7 8" key="1">
    <citation type="submission" date="2014-04" db="EMBL/GenBank/DDBJ databases">
        <authorList>
            <consortium name="DOE Joint Genome Institute"/>
            <person name="Kuo A."/>
            <person name="Zuccaro A."/>
            <person name="Kohler A."/>
            <person name="Nagy L.G."/>
            <person name="Floudas D."/>
            <person name="Copeland A."/>
            <person name="Barry K.W."/>
            <person name="Cichocki N."/>
            <person name="Veneault-Fourrey C."/>
            <person name="LaButti K."/>
            <person name="Lindquist E.A."/>
            <person name="Lipzen A."/>
            <person name="Lundell T."/>
            <person name="Morin E."/>
            <person name="Murat C."/>
            <person name="Sun H."/>
            <person name="Tunlid A."/>
            <person name="Henrissat B."/>
            <person name="Grigoriev I.V."/>
            <person name="Hibbett D.S."/>
            <person name="Martin F."/>
            <person name="Nordberg H.P."/>
            <person name="Cantor M.N."/>
            <person name="Hua S.X."/>
        </authorList>
    </citation>
    <scope>NUCLEOTIDE SEQUENCE [LARGE SCALE GENOMIC DNA]</scope>
    <source>
        <strain evidence="7 8">MAFF 305830</strain>
    </source>
</reference>
<gene>
    <name evidence="7" type="ORF">M408DRAFT_328203</name>
</gene>
<dbReference type="HOGENOM" id="CLU_081616_2_0_1"/>
<dbReference type="GO" id="GO:0005783">
    <property type="term" value="C:endoplasmic reticulum"/>
    <property type="evidence" value="ECO:0007669"/>
    <property type="project" value="TreeGrafter"/>
</dbReference>
<dbReference type="GO" id="GO:0006506">
    <property type="term" value="P:GPI anchor biosynthetic process"/>
    <property type="evidence" value="ECO:0007669"/>
    <property type="project" value="TreeGrafter"/>
</dbReference>
<reference evidence="8" key="2">
    <citation type="submission" date="2015-01" db="EMBL/GenBank/DDBJ databases">
        <title>Evolutionary Origins and Diversification of the Mycorrhizal Mutualists.</title>
        <authorList>
            <consortium name="DOE Joint Genome Institute"/>
            <consortium name="Mycorrhizal Genomics Consortium"/>
            <person name="Kohler A."/>
            <person name="Kuo A."/>
            <person name="Nagy L.G."/>
            <person name="Floudas D."/>
            <person name="Copeland A."/>
            <person name="Barry K.W."/>
            <person name="Cichocki N."/>
            <person name="Veneault-Fourrey C."/>
            <person name="LaButti K."/>
            <person name="Lindquist E.A."/>
            <person name="Lipzen A."/>
            <person name="Lundell T."/>
            <person name="Morin E."/>
            <person name="Murat C."/>
            <person name="Riley R."/>
            <person name="Ohm R."/>
            <person name="Sun H."/>
            <person name="Tunlid A."/>
            <person name="Henrissat B."/>
            <person name="Grigoriev I.V."/>
            <person name="Hibbett D.S."/>
            <person name="Martin F."/>
        </authorList>
    </citation>
    <scope>NUCLEOTIDE SEQUENCE [LARGE SCALE GENOMIC DNA]</scope>
    <source>
        <strain evidence="8">MAFF 305830</strain>
    </source>
</reference>
<dbReference type="Proteomes" id="UP000054097">
    <property type="component" value="Unassembled WGS sequence"/>
</dbReference>
<evidence type="ECO:0000259" key="6">
    <source>
        <dbReference type="Pfam" id="PF08510"/>
    </source>
</evidence>
<dbReference type="PANTHER" id="PTHR46346">
    <property type="entry name" value="PHOSPHATIDYLINOSITOL N-ACETYLGLUCOSAMINYLTRANSFERASE SUBUNIT P"/>
    <property type="match status" value="1"/>
</dbReference>
<dbReference type="InterPro" id="IPR013717">
    <property type="entry name" value="PIG-P"/>
</dbReference>
<evidence type="ECO:0000256" key="3">
    <source>
        <dbReference type="ARBA" id="ARBA00022989"/>
    </source>
</evidence>
<protein>
    <recommendedName>
        <fullName evidence="6">PIG-P domain-containing protein</fullName>
    </recommendedName>
</protein>
<dbReference type="AlphaFoldDB" id="A0A0C3B1I0"/>
<name>A0A0C3B1I0_SERVB</name>
<keyword evidence="3 5" id="KW-1133">Transmembrane helix</keyword>
<keyword evidence="8" id="KW-1185">Reference proteome</keyword>
<evidence type="ECO:0000313" key="7">
    <source>
        <dbReference type="EMBL" id="KIM30675.1"/>
    </source>
</evidence>
<dbReference type="InterPro" id="IPR052263">
    <property type="entry name" value="GPI_Anchor_Biosynth"/>
</dbReference>
<sequence>MTSTTNNNIEKAIIEGGTDAVEEPTSPVHPVAPYPPLLATSADPSHRKPVKRAAGGRAPEFYGFTAWLVTLLVYLLYLLWALLPDDVIRAVGIEWYPAREWAILLPAWSVVLFLTAYFVYIALGIYGTPGFSSMSALTDPRAHCPAPIATTTDSGKFSSYIRFSESTAIPAPYDLPPALVNRVLYGRAFPRTQKLPNRV</sequence>
<comment type="subcellular location">
    <subcellularLocation>
        <location evidence="1">Membrane</location>
        <topology evidence="1">Multi-pass membrane protein</topology>
    </subcellularLocation>
</comment>
<keyword evidence="4 5" id="KW-0472">Membrane</keyword>
<dbReference type="STRING" id="933852.A0A0C3B1I0"/>
<evidence type="ECO:0000256" key="4">
    <source>
        <dbReference type="ARBA" id="ARBA00023136"/>
    </source>
</evidence>
<feature type="domain" description="PIG-P" evidence="6">
    <location>
        <begin position="60"/>
        <end position="185"/>
    </location>
</feature>
<dbReference type="GO" id="GO:0016020">
    <property type="term" value="C:membrane"/>
    <property type="evidence" value="ECO:0007669"/>
    <property type="project" value="UniProtKB-SubCell"/>
</dbReference>
<feature type="transmembrane region" description="Helical" evidence="5">
    <location>
        <begin position="103"/>
        <end position="126"/>
    </location>
</feature>
<keyword evidence="2 5" id="KW-0812">Transmembrane</keyword>
<dbReference type="PANTHER" id="PTHR46346:SF1">
    <property type="entry name" value="PHOSPHATIDYLINOSITOL N-ACETYLGLUCOSAMINYLTRANSFERASE SUBUNIT P"/>
    <property type="match status" value="1"/>
</dbReference>
<evidence type="ECO:0000256" key="2">
    <source>
        <dbReference type="ARBA" id="ARBA00022692"/>
    </source>
</evidence>
<dbReference type="OrthoDB" id="690928at2759"/>
<organism evidence="7 8">
    <name type="scientific">Serendipita vermifera MAFF 305830</name>
    <dbReference type="NCBI Taxonomy" id="933852"/>
    <lineage>
        <taxon>Eukaryota</taxon>
        <taxon>Fungi</taxon>
        <taxon>Dikarya</taxon>
        <taxon>Basidiomycota</taxon>
        <taxon>Agaricomycotina</taxon>
        <taxon>Agaricomycetes</taxon>
        <taxon>Sebacinales</taxon>
        <taxon>Serendipitaceae</taxon>
        <taxon>Serendipita</taxon>
    </lineage>
</organism>
<evidence type="ECO:0000256" key="5">
    <source>
        <dbReference type="SAM" id="Phobius"/>
    </source>
</evidence>
<evidence type="ECO:0000313" key="8">
    <source>
        <dbReference type="Proteomes" id="UP000054097"/>
    </source>
</evidence>
<proteinExistence type="predicted"/>
<accession>A0A0C3B1I0</accession>
<dbReference type="EMBL" id="KN824284">
    <property type="protein sequence ID" value="KIM30675.1"/>
    <property type="molecule type" value="Genomic_DNA"/>
</dbReference>
<feature type="transmembrane region" description="Helical" evidence="5">
    <location>
        <begin position="61"/>
        <end position="83"/>
    </location>
</feature>